<dbReference type="InterPro" id="IPR052163">
    <property type="entry name" value="DGC-Regulatory_Protein"/>
</dbReference>
<dbReference type="InterPro" id="IPR000700">
    <property type="entry name" value="PAS-assoc_C"/>
</dbReference>
<dbReference type="SUPFAM" id="SSF55785">
    <property type="entry name" value="PYP-like sensor domain (PAS domain)"/>
    <property type="match status" value="1"/>
</dbReference>
<keyword evidence="7" id="KW-0677">Repeat</keyword>
<evidence type="ECO:0000259" key="14">
    <source>
        <dbReference type="PROSITE" id="PS50887"/>
    </source>
</evidence>
<accession>A0A9J6RLI3</accession>
<dbReference type="GO" id="GO:0000166">
    <property type="term" value="F:nucleotide binding"/>
    <property type="evidence" value="ECO:0007669"/>
    <property type="project" value="UniProtKB-KW"/>
</dbReference>
<dbReference type="GO" id="GO:0016740">
    <property type="term" value="F:transferase activity"/>
    <property type="evidence" value="ECO:0007669"/>
    <property type="project" value="UniProtKB-KW"/>
</dbReference>
<dbReference type="PANTHER" id="PTHR46663:SF3">
    <property type="entry name" value="SLL0267 PROTEIN"/>
    <property type="match status" value="1"/>
</dbReference>
<comment type="cofactor">
    <cofactor evidence="1">
        <name>Mg(2+)</name>
        <dbReference type="ChEBI" id="CHEBI:18420"/>
    </cofactor>
</comment>
<evidence type="ECO:0000313" key="16">
    <source>
        <dbReference type="Proteomes" id="UP001069090"/>
    </source>
</evidence>
<evidence type="ECO:0000256" key="2">
    <source>
        <dbReference type="ARBA" id="ARBA00004429"/>
    </source>
</evidence>
<feature type="region of interest" description="Disordered" evidence="11">
    <location>
        <begin position="19"/>
        <end position="38"/>
    </location>
</feature>
<dbReference type="FunFam" id="3.30.70.270:FF:000001">
    <property type="entry name" value="Diguanylate cyclase domain protein"/>
    <property type="match status" value="1"/>
</dbReference>
<evidence type="ECO:0000256" key="3">
    <source>
        <dbReference type="ARBA" id="ARBA00022475"/>
    </source>
</evidence>
<dbReference type="Gene3D" id="3.30.450.20">
    <property type="entry name" value="PAS domain"/>
    <property type="match status" value="1"/>
</dbReference>
<proteinExistence type="predicted"/>
<sequence length="333" mass="37673">MATTSFALGIAATVLISQRKTQRQRASQPSTTDSQLKKEELERNRRAHYFAQVGTWDWEIHADRLHWSDEIYAMFGYKVGEFTPSYQKFIDALHPDDVSSVQSAEQACMKGDKHYEIEYRVVHPDGSIRWLYESGDVLFDDNGKPERFTGIVRDITRSKKANDRFREMAHYDSLTSLPNRELFNQRINDAIARSKQQSKTLALVFMDLNQFKPINDQHGHSTGDKVLQALGQRLKCSTRSIDTVARVGGDEFVAILENVNKEEALKIVENLRALFLQPIAIGPQLFTLGVSIGISLCPDDASDADSLIHIADMAMYQAKKSGSNQIRFGQTKN</sequence>
<keyword evidence="16" id="KW-1185">Reference proteome</keyword>
<evidence type="ECO:0000259" key="13">
    <source>
        <dbReference type="PROSITE" id="PS50113"/>
    </source>
</evidence>
<evidence type="ECO:0000313" key="15">
    <source>
        <dbReference type="EMBL" id="MCZ0865363.1"/>
    </source>
</evidence>
<feature type="domain" description="GGDEF" evidence="14">
    <location>
        <begin position="199"/>
        <end position="331"/>
    </location>
</feature>
<evidence type="ECO:0000256" key="1">
    <source>
        <dbReference type="ARBA" id="ARBA00001946"/>
    </source>
</evidence>
<keyword evidence="4" id="KW-0997">Cell inner membrane</keyword>
<dbReference type="CDD" id="cd01949">
    <property type="entry name" value="GGDEF"/>
    <property type="match status" value="1"/>
</dbReference>
<dbReference type="SMART" id="SM00086">
    <property type="entry name" value="PAC"/>
    <property type="match status" value="1"/>
</dbReference>
<dbReference type="SMART" id="SM00267">
    <property type="entry name" value="GGDEF"/>
    <property type="match status" value="1"/>
</dbReference>
<feature type="compositionally biased region" description="Polar residues" evidence="11">
    <location>
        <begin position="19"/>
        <end position="34"/>
    </location>
</feature>
<dbReference type="Gene3D" id="2.10.70.100">
    <property type="match status" value="1"/>
</dbReference>
<dbReference type="NCBIfam" id="TIGR00229">
    <property type="entry name" value="sensory_box"/>
    <property type="match status" value="1"/>
</dbReference>
<dbReference type="GO" id="GO:0005886">
    <property type="term" value="C:plasma membrane"/>
    <property type="evidence" value="ECO:0007669"/>
    <property type="project" value="UniProtKB-SubCell"/>
</dbReference>
<dbReference type="EMBL" id="JAPTGG010000006">
    <property type="protein sequence ID" value="MCZ0865363.1"/>
    <property type="molecule type" value="Genomic_DNA"/>
</dbReference>
<dbReference type="InterPro" id="IPR029787">
    <property type="entry name" value="Nucleotide_cyclase"/>
</dbReference>
<keyword evidence="3" id="KW-1003">Cell membrane</keyword>
<dbReference type="InterPro" id="IPR000160">
    <property type="entry name" value="GGDEF_dom"/>
</dbReference>
<dbReference type="CDD" id="cd00130">
    <property type="entry name" value="PAS"/>
    <property type="match status" value="1"/>
</dbReference>
<feature type="domain" description="PAS" evidence="12">
    <location>
        <begin position="65"/>
        <end position="112"/>
    </location>
</feature>
<dbReference type="Gene3D" id="3.30.70.270">
    <property type="match status" value="1"/>
</dbReference>
<evidence type="ECO:0000256" key="7">
    <source>
        <dbReference type="ARBA" id="ARBA00022737"/>
    </source>
</evidence>
<feature type="domain" description="PAC" evidence="13">
    <location>
        <begin position="115"/>
        <end position="167"/>
    </location>
</feature>
<dbReference type="Proteomes" id="UP001069090">
    <property type="component" value="Unassembled WGS sequence"/>
</dbReference>
<evidence type="ECO:0000259" key="12">
    <source>
        <dbReference type="PROSITE" id="PS50112"/>
    </source>
</evidence>
<dbReference type="InterPro" id="IPR035965">
    <property type="entry name" value="PAS-like_dom_sf"/>
</dbReference>
<dbReference type="PANTHER" id="PTHR46663">
    <property type="entry name" value="DIGUANYLATE CYCLASE DGCT-RELATED"/>
    <property type="match status" value="1"/>
</dbReference>
<dbReference type="InterPro" id="IPR013655">
    <property type="entry name" value="PAS_fold_3"/>
</dbReference>
<evidence type="ECO:0000256" key="6">
    <source>
        <dbReference type="ARBA" id="ARBA00022692"/>
    </source>
</evidence>
<evidence type="ECO:0000256" key="9">
    <source>
        <dbReference type="ARBA" id="ARBA00022989"/>
    </source>
</evidence>
<dbReference type="FunFam" id="2.10.70.100:FF:000001">
    <property type="entry name" value="Sensory transduction histidine kinase"/>
    <property type="match status" value="1"/>
</dbReference>
<keyword evidence="6" id="KW-0812">Transmembrane</keyword>
<comment type="caution">
    <text evidence="15">The sequence shown here is derived from an EMBL/GenBank/DDBJ whole genome shotgun (WGS) entry which is preliminary data.</text>
</comment>
<dbReference type="PROSITE" id="PS50112">
    <property type="entry name" value="PAS"/>
    <property type="match status" value="1"/>
</dbReference>
<dbReference type="NCBIfam" id="TIGR00254">
    <property type="entry name" value="GGDEF"/>
    <property type="match status" value="1"/>
</dbReference>
<protein>
    <submittedName>
        <fullName evidence="15">Sensor domain-containing diguanylate cyclase</fullName>
    </submittedName>
</protein>
<evidence type="ECO:0000256" key="10">
    <source>
        <dbReference type="ARBA" id="ARBA00023136"/>
    </source>
</evidence>
<dbReference type="InterPro" id="IPR043128">
    <property type="entry name" value="Rev_trsase/Diguanyl_cyclase"/>
</dbReference>
<reference evidence="15 16" key="1">
    <citation type="submission" date="2022-12" db="EMBL/GenBank/DDBJ databases">
        <title>Dasania phycosphaerae sp. nov., isolated from particulate material of the south coast of Korea.</title>
        <authorList>
            <person name="Jiang Y."/>
        </authorList>
    </citation>
    <scope>NUCLEOTIDE SEQUENCE [LARGE SCALE GENOMIC DNA]</scope>
    <source>
        <strain evidence="15 16">GY-19</strain>
    </source>
</reference>
<dbReference type="Pfam" id="PF08447">
    <property type="entry name" value="PAS_3"/>
    <property type="match status" value="1"/>
</dbReference>
<evidence type="ECO:0000256" key="5">
    <source>
        <dbReference type="ARBA" id="ARBA00022679"/>
    </source>
</evidence>
<dbReference type="InterPro" id="IPR000014">
    <property type="entry name" value="PAS"/>
</dbReference>
<dbReference type="SUPFAM" id="SSF55073">
    <property type="entry name" value="Nucleotide cyclase"/>
    <property type="match status" value="1"/>
</dbReference>
<organism evidence="15 16">
    <name type="scientific">Dasania phycosphaerae</name>
    <dbReference type="NCBI Taxonomy" id="2950436"/>
    <lineage>
        <taxon>Bacteria</taxon>
        <taxon>Pseudomonadati</taxon>
        <taxon>Pseudomonadota</taxon>
        <taxon>Gammaproteobacteria</taxon>
        <taxon>Cellvibrionales</taxon>
        <taxon>Spongiibacteraceae</taxon>
        <taxon>Dasania</taxon>
    </lineage>
</organism>
<keyword evidence="5" id="KW-0808">Transferase</keyword>
<gene>
    <name evidence="15" type="ORF">O0V09_09135</name>
</gene>
<keyword evidence="10" id="KW-0472">Membrane</keyword>
<dbReference type="Pfam" id="PF00990">
    <property type="entry name" value="GGDEF"/>
    <property type="match status" value="1"/>
</dbReference>
<dbReference type="PROSITE" id="PS50113">
    <property type="entry name" value="PAC"/>
    <property type="match status" value="1"/>
</dbReference>
<dbReference type="InterPro" id="IPR001610">
    <property type="entry name" value="PAC"/>
</dbReference>
<keyword evidence="8" id="KW-0547">Nucleotide-binding</keyword>
<evidence type="ECO:0000256" key="4">
    <source>
        <dbReference type="ARBA" id="ARBA00022519"/>
    </source>
</evidence>
<name>A0A9J6RLI3_9GAMM</name>
<comment type="subcellular location">
    <subcellularLocation>
        <location evidence="2">Cell inner membrane</location>
        <topology evidence="2">Multi-pass membrane protein</topology>
    </subcellularLocation>
</comment>
<keyword evidence="9" id="KW-1133">Transmembrane helix</keyword>
<dbReference type="AlphaFoldDB" id="A0A9J6RLI3"/>
<dbReference type="PROSITE" id="PS50887">
    <property type="entry name" value="GGDEF"/>
    <property type="match status" value="1"/>
</dbReference>
<evidence type="ECO:0000256" key="8">
    <source>
        <dbReference type="ARBA" id="ARBA00022741"/>
    </source>
</evidence>
<dbReference type="RefSeq" id="WP_258331508.1">
    <property type="nucleotide sequence ID" value="NZ_JAPTGG010000006.1"/>
</dbReference>
<evidence type="ECO:0000256" key="11">
    <source>
        <dbReference type="SAM" id="MobiDB-lite"/>
    </source>
</evidence>